<dbReference type="SUPFAM" id="SSF51735">
    <property type="entry name" value="NAD(P)-binding Rossmann-fold domains"/>
    <property type="match status" value="1"/>
</dbReference>
<dbReference type="PANTHER" id="PTHR44013">
    <property type="entry name" value="ZINC-TYPE ALCOHOL DEHYDROGENASE-LIKE PROTEIN C16A3.02C"/>
    <property type="match status" value="1"/>
</dbReference>
<accession>A0A951P8X3</accession>
<protein>
    <submittedName>
        <fullName evidence="2">NAD(P)-dependent alcohol dehydrogenase</fullName>
    </submittedName>
</protein>
<dbReference type="PROSITE" id="PS01162">
    <property type="entry name" value="QOR_ZETA_CRYSTAL"/>
    <property type="match status" value="1"/>
</dbReference>
<dbReference type="CDD" id="cd08267">
    <property type="entry name" value="MDR1"/>
    <property type="match status" value="1"/>
</dbReference>
<reference evidence="2" key="1">
    <citation type="submission" date="2021-05" db="EMBL/GenBank/DDBJ databases">
        <authorList>
            <person name="Pietrasiak N."/>
            <person name="Ward R."/>
            <person name="Stajich J.E."/>
            <person name="Kurbessoian T."/>
        </authorList>
    </citation>
    <scope>NUCLEOTIDE SEQUENCE</scope>
    <source>
        <strain evidence="2">GSE-TBD4-15B</strain>
    </source>
</reference>
<evidence type="ECO:0000313" key="3">
    <source>
        <dbReference type="Proteomes" id="UP000707356"/>
    </source>
</evidence>
<dbReference type="AlphaFoldDB" id="A0A951P8X3"/>
<dbReference type="InterPro" id="IPR052733">
    <property type="entry name" value="Chloroplast_QOR"/>
</dbReference>
<dbReference type="InterPro" id="IPR013154">
    <property type="entry name" value="ADH-like_N"/>
</dbReference>
<evidence type="ECO:0000313" key="2">
    <source>
        <dbReference type="EMBL" id="MBW4464740.1"/>
    </source>
</evidence>
<feature type="domain" description="Enoyl reductase (ER)" evidence="1">
    <location>
        <begin position="18"/>
        <end position="186"/>
    </location>
</feature>
<gene>
    <name evidence="2" type="ORF">KME07_04780</name>
</gene>
<dbReference type="SUPFAM" id="SSF50129">
    <property type="entry name" value="GroES-like"/>
    <property type="match status" value="1"/>
</dbReference>
<dbReference type="GO" id="GO:0016491">
    <property type="term" value="F:oxidoreductase activity"/>
    <property type="evidence" value="ECO:0007669"/>
    <property type="project" value="InterPro"/>
</dbReference>
<dbReference type="PANTHER" id="PTHR44013:SF1">
    <property type="entry name" value="ZINC-TYPE ALCOHOL DEHYDROGENASE-LIKE PROTEIN C16A3.02C"/>
    <property type="match status" value="1"/>
</dbReference>
<dbReference type="InterPro" id="IPR020843">
    <property type="entry name" value="ER"/>
</dbReference>
<dbReference type="SMART" id="SM00829">
    <property type="entry name" value="PKS_ER"/>
    <property type="match status" value="1"/>
</dbReference>
<sequence length="186" mass="19684">MKYERGKIVKATVINHYGSADALHYGEVEKPSIKPDQMLVKVHATSVNPIDWKIRKGMLKLLTGSKFPIILGFDLSGEVIEVGDDVTRFKPGDMVYARLDQATGGAYAEYAAVSARIATHKPTNMSHLEAAVVPLAGMTALQALRDQGKLKAGQKVLINGASGGVGTFAVQIAKALGAEVGSIPLG</sequence>
<proteinExistence type="predicted"/>
<dbReference type="Pfam" id="PF08240">
    <property type="entry name" value="ADH_N"/>
    <property type="match status" value="1"/>
</dbReference>
<dbReference type="EMBL" id="JAHHHV010000020">
    <property type="protein sequence ID" value="MBW4464740.1"/>
    <property type="molecule type" value="Genomic_DNA"/>
</dbReference>
<reference evidence="2" key="2">
    <citation type="journal article" date="2022" name="Microbiol. Resour. Announc.">
        <title>Metagenome Sequencing to Explore Phylogenomics of Terrestrial Cyanobacteria.</title>
        <authorList>
            <person name="Ward R.D."/>
            <person name="Stajich J.E."/>
            <person name="Johansen J.R."/>
            <person name="Huntemann M."/>
            <person name="Clum A."/>
            <person name="Foster B."/>
            <person name="Foster B."/>
            <person name="Roux S."/>
            <person name="Palaniappan K."/>
            <person name="Varghese N."/>
            <person name="Mukherjee S."/>
            <person name="Reddy T.B.K."/>
            <person name="Daum C."/>
            <person name="Copeland A."/>
            <person name="Chen I.A."/>
            <person name="Ivanova N.N."/>
            <person name="Kyrpides N.C."/>
            <person name="Shapiro N."/>
            <person name="Eloe-Fadrosh E.A."/>
            <person name="Pietrasiak N."/>
        </authorList>
    </citation>
    <scope>NUCLEOTIDE SEQUENCE</scope>
    <source>
        <strain evidence="2">GSE-TBD4-15B</strain>
    </source>
</reference>
<dbReference type="Proteomes" id="UP000707356">
    <property type="component" value="Unassembled WGS sequence"/>
</dbReference>
<comment type="caution">
    <text evidence="2">The sequence shown here is derived from an EMBL/GenBank/DDBJ whole genome shotgun (WGS) entry which is preliminary data.</text>
</comment>
<dbReference type="InterPro" id="IPR011032">
    <property type="entry name" value="GroES-like_sf"/>
</dbReference>
<dbReference type="Gene3D" id="3.40.50.720">
    <property type="entry name" value="NAD(P)-binding Rossmann-like Domain"/>
    <property type="match status" value="1"/>
</dbReference>
<evidence type="ECO:0000259" key="1">
    <source>
        <dbReference type="SMART" id="SM00829"/>
    </source>
</evidence>
<organism evidence="2 3">
    <name type="scientific">Pegethrix bostrychoides GSE-TBD4-15B</name>
    <dbReference type="NCBI Taxonomy" id="2839662"/>
    <lineage>
        <taxon>Bacteria</taxon>
        <taxon>Bacillati</taxon>
        <taxon>Cyanobacteriota</taxon>
        <taxon>Cyanophyceae</taxon>
        <taxon>Oculatellales</taxon>
        <taxon>Oculatellaceae</taxon>
        <taxon>Pegethrix</taxon>
    </lineage>
</organism>
<dbReference type="Gene3D" id="3.90.180.10">
    <property type="entry name" value="Medium-chain alcohol dehydrogenases, catalytic domain"/>
    <property type="match status" value="1"/>
</dbReference>
<dbReference type="InterPro" id="IPR036291">
    <property type="entry name" value="NAD(P)-bd_dom_sf"/>
</dbReference>
<dbReference type="GO" id="GO:0008270">
    <property type="term" value="F:zinc ion binding"/>
    <property type="evidence" value="ECO:0007669"/>
    <property type="project" value="InterPro"/>
</dbReference>
<name>A0A951P8X3_9CYAN</name>
<dbReference type="InterPro" id="IPR002364">
    <property type="entry name" value="Quin_OxRdtase/zeta-crystal_CS"/>
</dbReference>